<comment type="subunit">
    <text evidence="14">Homomultimer; the oligomeric structure is essential for the polymerase activity. Interacts with nucleoprotein N. Interacts with protein Z; this interaction inhibits viral transcription and replication, Z partially blocks the product exit tunnel for the releasing nascent RNA product.</text>
</comment>
<dbReference type="Proteomes" id="UP000095882">
    <property type="component" value="Genome"/>
</dbReference>
<dbReference type="EMBL" id="EU627611">
    <property type="protein sequence ID" value="ACC94298.1"/>
    <property type="molecule type" value="Genomic_RNA"/>
</dbReference>
<evidence type="ECO:0000256" key="2">
    <source>
        <dbReference type="ARBA" id="ARBA00022484"/>
    </source>
</evidence>
<evidence type="ECO:0000256" key="12">
    <source>
        <dbReference type="ARBA" id="ARBA00023200"/>
    </source>
</evidence>
<comment type="function">
    <text evidence="14">RNA-dependent RNA polymerase, which is responsible for the replication and transcription of the viral RNA genome using antigenomic RNA as an intermediate. During transcription, synthesizes subgenomic RNAs and assures their capping by a cap-snatching mechanism, which involves the endonuclease activity cleaving the host capped pre-mRNAs. These short capped RNAs are then used as primers for viral transcription. The 3'-end of subgenomic mRNAs molecules are heterogeneous and not polyadenylated. The replicase function is to direct synthesis of antigenomic and genomic RNA which are encapsidated and non capped. As a consequence of the use of the same enzyme for both transcription and replication, these mechanisms need to be well coordinated. These processes may be regulated by proteins N and Z in a dose-dependent manner. Z protein inhibits the viral polymerase L und thus the viral transcription and RNA synthesis.</text>
</comment>
<dbReference type="PIRSF" id="PIRSF000836">
    <property type="entry name" value="L_ArenaV"/>
    <property type="match status" value="1"/>
</dbReference>
<keyword evidence="4 14" id="KW-0548">Nucleotidyltransferase</keyword>
<evidence type="ECO:0000256" key="10">
    <source>
        <dbReference type="ARBA" id="ARBA00022844"/>
    </source>
</evidence>
<feature type="binding site" evidence="14">
    <location>
        <position position="51"/>
    </location>
    <ligand>
        <name>Mn(2+)</name>
        <dbReference type="ChEBI" id="CHEBI:29035"/>
        <label>1</label>
    </ligand>
</feature>
<organismHost>
    <name type="scientific">Nephelomys albigularis</name>
    <name type="common">Tomes's rice rat</name>
    <name type="synonym">Oryzomys albigularis</name>
    <dbReference type="NCBI Taxonomy" id="530178"/>
</organismHost>
<dbReference type="GO" id="GO:0039689">
    <property type="term" value="P:negative stranded viral RNA replication"/>
    <property type="evidence" value="ECO:0007669"/>
    <property type="project" value="UniProtKB-UniRule"/>
</dbReference>
<evidence type="ECO:0000256" key="5">
    <source>
        <dbReference type="ARBA" id="ARBA00022715"/>
    </source>
</evidence>
<dbReference type="GO" id="GO:0030430">
    <property type="term" value="C:host cell cytoplasm"/>
    <property type="evidence" value="ECO:0007669"/>
    <property type="project" value="UniProtKB-SubCell"/>
</dbReference>
<keyword evidence="8 14" id="KW-0378">Hydrolase</keyword>
<evidence type="ECO:0000256" key="1">
    <source>
        <dbReference type="ARBA" id="ARBA00004340"/>
    </source>
</evidence>
<comment type="caution">
    <text evidence="14">Lacks conserved residue(s) required for the propagation of feature annotation.</text>
</comment>
<dbReference type="InterPro" id="IPR007099">
    <property type="entry name" value="RNA-dir_pol_NSvirus"/>
</dbReference>
<dbReference type="GO" id="GO:0000166">
    <property type="term" value="F:nucleotide binding"/>
    <property type="evidence" value="ECO:0007669"/>
    <property type="project" value="UniProtKB-UniRule"/>
</dbReference>
<keyword evidence="7 14" id="KW-0547">Nucleotide-binding</keyword>
<evidence type="ECO:0000256" key="13">
    <source>
        <dbReference type="ARBA" id="ARBA00048744"/>
    </source>
</evidence>
<dbReference type="InterPro" id="IPR026382">
    <property type="entry name" value="CapSnatch_arenavir"/>
</dbReference>
<evidence type="ECO:0000256" key="6">
    <source>
        <dbReference type="ARBA" id="ARBA00022723"/>
    </source>
</evidence>
<organism evidence="17 18">
    <name type="scientific">Flexal mammarenavirus (isolate Rat/Brazil/BeAn 293022/1975)</name>
    <name type="common">FLEV</name>
    <dbReference type="NCBI Taxonomy" id="3052305"/>
    <lineage>
        <taxon>Viruses</taxon>
        <taxon>Riboviria</taxon>
        <taxon>Orthornavirae</taxon>
        <taxon>Negarnaviricota</taxon>
        <taxon>Polyploviricotina</taxon>
        <taxon>Bunyaviricetes</taxon>
        <taxon>Hareavirales</taxon>
        <taxon>Arenaviridae</taxon>
        <taxon>Mammarenavirus</taxon>
    </lineage>
</organism>
<comment type="catalytic activity">
    <reaction evidence="13 14 15">
        <text>RNA(n) + a ribonucleoside 5'-triphosphate = RNA(n+1) + diphosphate</text>
        <dbReference type="Rhea" id="RHEA:21248"/>
        <dbReference type="Rhea" id="RHEA-COMP:14527"/>
        <dbReference type="Rhea" id="RHEA-COMP:17342"/>
        <dbReference type="ChEBI" id="CHEBI:33019"/>
        <dbReference type="ChEBI" id="CHEBI:61557"/>
        <dbReference type="ChEBI" id="CHEBI:140395"/>
        <dbReference type="EC" id="2.7.7.48"/>
    </reaction>
</comment>
<dbReference type="GO" id="GO:0046872">
    <property type="term" value="F:metal ion binding"/>
    <property type="evidence" value="ECO:0007669"/>
    <property type="project" value="UniProtKB-KW"/>
</dbReference>
<keyword evidence="3 14" id="KW-0808">Transferase</keyword>
<keyword evidence="14" id="KW-0464">Manganese</keyword>
<dbReference type="KEGG" id="vg:6334520"/>
<reference evidence="18" key="1">
    <citation type="journal article" date="2002" name="Biochem. Biophys. Res. Commun.">
        <title>Phylogeny of New World arenaviruses based on the complete coding sequences of the small genomic segment identified an evolutionary lineage produced by intrasegmental recombination.</title>
        <authorList>
            <person name="Charrel R.N."/>
            <person name="Feldmann H."/>
            <person name="Fulhorst C.F."/>
            <person name="Khelifa R."/>
            <person name="de Chesse R."/>
            <person name="de Lamballerie X."/>
        </authorList>
    </citation>
    <scope>NUCLEOTIDE SEQUENCE [LARGE SCALE GENOMIC DNA]</scope>
    <source>
        <strain evidence="18">BeAn 293022</strain>
    </source>
</reference>
<evidence type="ECO:0000256" key="4">
    <source>
        <dbReference type="ARBA" id="ARBA00022695"/>
    </source>
</evidence>
<dbReference type="GO" id="GO:0016787">
    <property type="term" value="F:hydrolase activity"/>
    <property type="evidence" value="ECO:0007669"/>
    <property type="project" value="UniProtKB-KW"/>
</dbReference>
<proteinExistence type="inferred from homology"/>
<feature type="binding site" evidence="14">
    <location>
        <position position="101"/>
    </location>
    <ligand>
        <name>Mn(2+)</name>
        <dbReference type="ChEBI" id="CHEBI:29035"/>
        <label>1</label>
    </ligand>
</feature>
<evidence type="ECO:0000256" key="3">
    <source>
        <dbReference type="ARBA" id="ARBA00022679"/>
    </source>
</evidence>
<name>B2MW47_FLEVB</name>
<dbReference type="NCBIfam" id="TIGR04202">
    <property type="entry name" value="capSnatchArena"/>
    <property type="match status" value="1"/>
</dbReference>
<keyword evidence="10 14" id="KW-0946">Virion</keyword>
<dbReference type="InterPro" id="IPR010453">
    <property type="entry name" value="RNA_pol_arenavir"/>
</dbReference>
<feature type="binding site" evidence="14">
    <location>
        <position position="88"/>
    </location>
    <ligand>
        <name>Mn(2+)</name>
        <dbReference type="ChEBI" id="CHEBI:29035"/>
        <label>2</label>
    </ligand>
</feature>
<evidence type="ECO:0000256" key="15">
    <source>
        <dbReference type="PIRNR" id="PIRNR000836"/>
    </source>
</evidence>
<keyword evidence="12 14" id="KW-1035">Host cytoplasm</keyword>
<evidence type="ECO:0000313" key="18">
    <source>
        <dbReference type="Proteomes" id="UP000095882"/>
    </source>
</evidence>
<comment type="subcellular location">
    <subcellularLocation>
        <location evidence="1">Host cell</location>
    </subcellularLocation>
    <subcellularLocation>
        <location evidence="14 15">Virion</location>
    </subcellularLocation>
    <subcellularLocation>
        <location evidence="14 15">Host cytoplasm</location>
    </subcellularLocation>
</comment>
<comment type="cofactor">
    <cofactor evidence="14">
        <name>Mg(2+)</name>
        <dbReference type="ChEBI" id="CHEBI:18420"/>
    </cofactor>
    <cofactor evidence="14">
        <name>Mn(2+)</name>
        <dbReference type="ChEBI" id="CHEBI:29035"/>
    </cofactor>
    <text evidence="14">For polymerase activity.</text>
</comment>
<protein>
    <recommendedName>
        <fullName evidence="14">RNA-directed RNA polymerase L</fullName>
        <shortName evidence="14">Protein L</shortName>
        <ecNumber evidence="14">2.7.7.48</ecNumber>
    </recommendedName>
    <alternativeName>
        <fullName evidence="14">Large structural protein</fullName>
    </alternativeName>
    <alternativeName>
        <fullName evidence="14">Replicase</fullName>
    </alternativeName>
    <alternativeName>
        <fullName evidence="14">Transcriptase</fullName>
    </alternativeName>
    <domain>
        <recommendedName>
            <fullName evidence="14">cap-snatching endonuclease</fullName>
            <ecNumber evidence="14">3.1.-.-</ecNumber>
        </recommendedName>
    </domain>
</protein>
<dbReference type="RefSeq" id="YP_001936024.1">
    <property type="nucleotide sequence ID" value="NC_010759.1"/>
</dbReference>
<keyword evidence="2 14" id="KW-0696">RNA-directed RNA polymerase</keyword>
<dbReference type="GO" id="GO:0044423">
    <property type="term" value="C:virion component"/>
    <property type="evidence" value="ECO:0007669"/>
    <property type="project" value="UniProtKB-KW"/>
</dbReference>
<comment type="miscellaneous">
    <text evidence="14">Classified as His(-) endonuclease since it does not have a histidine upstream of the active site that coordinates the first cation. His(-) endonucleases display very low activity in vitro, although they are clearly active in vivo.</text>
</comment>
<evidence type="ECO:0000256" key="8">
    <source>
        <dbReference type="ARBA" id="ARBA00022801"/>
    </source>
</evidence>
<comment type="cofactor">
    <cofactor evidence="14">
        <name>Mn(2+)</name>
        <dbReference type="ChEBI" id="CHEBI:29035"/>
    </cofactor>
    <text evidence="14">For endonuclease activity. Binds 2 Mn(2+) ions in the active site. The divalent metal ions are crucial for catalytic activity.</text>
</comment>
<evidence type="ECO:0000256" key="9">
    <source>
        <dbReference type="ARBA" id="ARBA00022842"/>
    </source>
</evidence>
<keyword evidence="6 14" id="KW-0479">Metal-binding</keyword>
<keyword evidence="9 14" id="KW-0460">Magnesium</keyword>
<evidence type="ECO:0000313" key="17">
    <source>
        <dbReference type="EMBL" id="ACC94298.1"/>
    </source>
</evidence>
<dbReference type="GO" id="GO:0003968">
    <property type="term" value="F:RNA-directed RNA polymerase activity"/>
    <property type="evidence" value="ECO:0007669"/>
    <property type="project" value="UniProtKB-UniRule"/>
</dbReference>
<dbReference type="GO" id="GO:0075526">
    <property type="term" value="P:cap snatching"/>
    <property type="evidence" value="ECO:0007669"/>
    <property type="project" value="UniProtKB-UniRule"/>
</dbReference>
<feature type="binding site" evidence="14">
    <location>
        <position position="88"/>
    </location>
    <ligand>
        <name>Mn(2+)</name>
        <dbReference type="ChEBI" id="CHEBI:29035"/>
        <label>1</label>
    </ligand>
</feature>
<dbReference type="InterPro" id="IPR048006">
    <property type="entry name" value="CapSnatch_bunyavir"/>
</dbReference>
<dbReference type="Gene3D" id="3.30.70.2640">
    <property type="entry name" value="Arenavirus RNA polymerase"/>
    <property type="match status" value="1"/>
</dbReference>
<evidence type="ECO:0000256" key="14">
    <source>
        <dbReference type="HAMAP-Rule" id="MF_04086"/>
    </source>
</evidence>
<organismHost>
    <name type="scientific">Sooretamys angouya</name>
    <name type="common">Paraguayan rice rat</name>
    <name type="synonym">Oryzomys angouya</name>
    <dbReference type="NCBI Taxonomy" id="530180"/>
</organismHost>
<dbReference type="EC" id="3.1.-.-" evidence="14"/>
<dbReference type="EC" id="2.7.7.48" evidence="14"/>
<dbReference type="PROSITE" id="PS50525">
    <property type="entry name" value="RDRP_SSRNA_NEG_SEG"/>
    <property type="match status" value="1"/>
</dbReference>
<comment type="domain">
    <text evidence="14">The N-terminus contains the endonuclease activity (endoN). The central region contains the RdRp activity.</text>
</comment>
<keyword evidence="11 14" id="KW-0693">Viral RNA replication</keyword>
<dbReference type="Pfam" id="PF06317">
    <property type="entry name" value="Arena_RNA_pol"/>
    <property type="match status" value="1"/>
</dbReference>
<accession>B2MW47</accession>
<dbReference type="GO" id="GO:0043657">
    <property type="term" value="C:host cell"/>
    <property type="evidence" value="ECO:0007669"/>
    <property type="project" value="UniProtKB-SubCell"/>
</dbReference>
<keyword evidence="18" id="KW-1185">Reference proteome</keyword>
<evidence type="ECO:0000259" key="16">
    <source>
        <dbReference type="PROSITE" id="PS50525"/>
    </source>
</evidence>
<comment type="similarity">
    <text evidence="14 15">Belongs to the Bunyavirales RNA polymerase family.</text>
</comment>
<feature type="active site" evidence="14">
    <location>
        <position position="114"/>
    </location>
</feature>
<feature type="domain" description="RdRp catalytic" evidence="16">
    <location>
        <begin position="1164"/>
        <end position="1359"/>
    </location>
</feature>
<sequence length="2208" mass="253014">MDETLNEMRDLIRKWVPDEPEFIEQKASSLSQVHLRAVVIEGLKLLSLLVEVDSCKKNRCIHNRSKTVNAILREYKMVAPTLPDLVPDGYLVTGDIVVLLEAFVRVNQSSFEVKYNHDFGKLMMLSQDLSKVGITLVPVVDGRSNYYVDYIPDWVIERLRWLIITIMKQLKDDGEDIEEVEYERLVCSLSTMENQGLGLESLTQMRECGASYKQRLESVLSLGVNGQLSVSDCKTAILKLFTEYQTLKEQGYLAESFKSTDRLELQEALRSHSLIEHGNLGASPHCELCQNHMIEVLTKLKGSKSSSNTKLVSQEVSEYFSLLSVCNKIKGQKILNTRRLTFLSLDVIMFNKFLQIIKKDCTQDVHFLVGGCLRSVNDRLVCPDLIVKAYERKMISSPKWLTKVDQKLVHGLPEPLRQNYELQVQPLLTELDLETWAEYYDSYRENWGNKPSINYNAIATPCNCEENDRLDYVNLSDESFLQYLEALSTLSLGLVNSMKTASTTKLTVNQPDNYYGFVHCNECYYQEFQEAYRSVLLYQKTGEKNRCYSIFKTVGGGDSEEHLASFYCDPKRFFLPIMSSDVIHSMACEMLSWLDFMSDSDKRKVSCNLRKLLLCVMCTPTKRLQTYLQGMRYFIMAYVNELHHVQLLNKLKIVAKSKAEFHTMCLTDDLILSVLTSSDEVNMTKAFKFILNVSYLCHLITKETPDRLTDQIKCFEKFMEPKLNFDSVLINPSMSLHLEPKQEDKFLNDMTRLLSKDVKGAQGSDPGTDPLLMSICSSLFNHGELGLPNKLSRDPQSPSFTSTALDLSSNKSVVVPKLNELGEPITTYDYQTLVSSVVVELSESFKNKLQYKLDRKSLVYKIYDRLMGLVSNKVKHPIDEPFDSEDDILDSVSDEVKDVILKIESDVTSCLSRMESSKCNHGCEKKVGTGKADHNPLDSLWSEEVRMRVNIETSHHEVKDFDFNTFPPETYEELVQIVFESRFKELYFTERVFSPCPLEMLLRNLTRKYYEEQDFFECFKYILVSTGYDNRVGRYDHKKINRLGFKEPALNISEVVRISTRESNSESILKRLDKSFFTNSSLRNLCFYSDESATERSCVGTNIGRLKFGLSYKEQVGGNRELYVGDLNTKLTTRLIEDYFESIVGDMRYSCLNNEKEFEKALLDMKAIIRQSGFVVSMDHSKWGPHMSPVIFSQFLRLLKLSLLDGSVIDNRPILELLNWHIHKMVEVPFNVVRAYMKGYIKRCTGVMEKNSMTMVEDFMHKQFETGVVPSHISSVIDMGQGILHNVSDFYGLVTEQFINYCIKLCYDTPCLSYTSSDDEILMSSSFILKKNDGELDVELAKDILDFHDFLSRGLNKFVSPKTVAGTFACEFKSRFFIWSQEVPLLTKFVAAALHNVKAKAPNQLAETIDTILDQCVANGVSIEVVGRIAKRTNALLRYSGHPYNLFLCLEETDVKDWVDGSRGYRLQRSVENVFPDDEVPGIVRAAARKVFHLIRSGTIEEEYLVSTIQTDPDDCLRRILEIADVTNEQIERILDFRWLNLRAHGDYRMVLRTKLMNSARIIEREEIPSLIKSVQSKLSKNFVRGAKKIITDAVNKSAFQSCIASGFVGVCKSMGSKCVRDGKGSFLYIKDVLKDIIKHVNCHSCRNYCNIYCREALKEVSEYSRPLFWDYFALVLTNACELGNWVFSKAVLPKSVYKLDNPSQFWLCKPSSHTELEDKVNLNHVLFSIKRNFPSLFEEHVAPYLSDLNTLKISWVQRIKFLDICVAVDMTSESLGIISHMIKRKREELYVVKQNEQSMSHLREASTFEEGLQLNSYEICYNFLLQILFESMLTPVLLTTSQLKKYFWYGEVELLPNTEPHELQQLTQFVMDCKMLNISKAMTIDDLDLGFVQSTMKMTDVNLNLSTFLTKVDWANRYLYETFESMFIESPDSEFSMELVLVFSHIRKSYKHKYEHTTTYTVKASFVLETSLFSDQDDQDVLVIPVKDVECFVSNSPGNHLQLDGAGLIPLVPVVSGKEVLNFDLLLKDQDVSFSGTSPHLSKVRLDFSAHIKELKNKFSYKIIGPEMGFTPLHLDKGIIKEGDRIVSKLNVNVTSKSLFMALGLLSNDKVSEFLESLFYYLKSSGKTGALLSMTTSDLQNLVDNYNEDFKQILKRESDWVSFGAFKLAYSNSLSAIMIQDERGPYRLKGLSCEKLLKSHDERVEID</sequence>
<gene>
    <name evidence="14" type="primary">L</name>
</gene>
<dbReference type="Pfam" id="PF17296">
    <property type="entry name" value="ArenaCapSnatch"/>
    <property type="match status" value="1"/>
</dbReference>
<evidence type="ECO:0000256" key="7">
    <source>
        <dbReference type="ARBA" id="ARBA00022741"/>
    </source>
</evidence>
<feature type="binding site" evidence="14">
    <location>
        <position position="1319"/>
    </location>
    <ligand>
        <name>Mg(2+)</name>
        <dbReference type="ChEBI" id="CHEBI:18420"/>
        <note>catalytic; for RdRp activity</note>
    </ligand>
</feature>
<evidence type="ECO:0000256" key="11">
    <source>
        <dbReference type="ARBA" id="ARBA00022953"/>
    </source>
</evidence>
<dbReference type="Gene3D" id="1.20.1440.300">
    <property type="entry name" value="RNA-directed RNA polymerase L, helical domain"/>
    <property type="match status" value="1"/>
</dbReference>
<reference evidence="17 18" key="2">
    <citation type="journal article" date="2008" name="Curr. Opin. Microbiol.">
        <title>Phylogeny of the genus Arenavirus.</title>
        <authorList>
            <person name="Charrel R.N."/>
            <person name="de Lamballerie X."/>
            <person name="Emonet S."/>
        </authorList>
    </citation>
    <scope>NUCLEOTIDE SEQUENCE [LARGE SCALE GENOMIC DNA]</scope>
    <source>
        <strain evidence="17 18">BeAn 293022</strain>
    </source>
</reference>
<keyword evidence="5 14" id="KW-1157">Cap snatching</keyword>
<dbReference type="HAMAP" id="MF_04086">
    <property type="entry name" value="ARENA_L"/>
    <property type="match status" value="1"/>
</dbReference>